<feature type="region of interest" description="Disordered" evidence="1">
    <location>
        <begin position="17"/>
        <end position="51"/>
    </location>
</feature>
<protein>
    <submittedName>
        <fullName evidence="2">Uncharacterized protein</fullName>
    </submittedName>
</protein>
<sequence length="72" mass="7642">MAVEALHLIEGSHWTPFLNPGPQPRSQRAVCGSAGRPARRGPENIKPFTAFGPPPVGVCTNMVETFSSSPQA</sequence>
<name>A0A182D7C5_BLAVI</name>
<reference evidence="2" key="1">
    <citation type="journal article" date="2015" name="Genome Announc.">
        <title>Complete Genome Sequence of the Bacteriochlorophyll b-Producing Photosynthetic Bacterium Blastochloris viridis.</title>
        <authorList>
            <person name="Tsukatani Y."/>
            <person name="Hirose Y."/>
            <person name="Harada J."/>
            <person name="Misawa N."/>
            <person name="Mori K."/>
            <person name="Inoue K."/>
            <person name="Tamiaki H."/>
        </authorList>
    </citation>
    <scope>NUCLEOTIDE SEQUENCE [LARGE SCALE GENOMIC DNA]</scope>
    <source>
        <strain evidence="2">DSM 133</strain>
    </source>
</reference>
<dbReference type="EMBL" id="AP014854">
    <property type="protein sequence ID" value="BAS01038.1"/>
    <property type="molecule type" value="Genomic_DNA"/>
</dbReference>
<accession>A0A182D7C5</accession>
<gene>
    <name evidence="2" type="ORF">BV133_3444</name>
</gene>
<organism evidence="2">
    <name type="scientific">Blastochloris viridis</name>
    <name type="common">Rhodopseudomonas viridis</name>
    <dbReference type="NCBI Taxonomy" id="1079"/>
    <lineage>
        <taxon>Bacteria</taxon>
        <taxon>Pseudomonadati</taxon>
        <taxon>Pseudomonadota</taxon>
        <taxon>Alphaproteobacteria</taxon>
        <taxon>Hyphomicrobiales</taxon>
        <taxon>Blastochloridaceae</taxon>
        <taxon>Blastochloris</taxon>
    </lineage>
</organism>
<evidence type="ECO:0000256" key="1">
    <source>
        <dbReference type="SAM" id="MobiDB-lite"/>
    </source>
</evidence>
<evidence type="ECO:0000313" key="2">
    <source>
        <dbReference type="EMBL" id="BAS01038.1"/>
    </source>
</evidence>
<proteinExistence type="predicted"/>
<dbReference type="AlphaFoldDB" id="A0A182D7C5"/>